<organism evidence="1 2">
    <name type="scientific">Pseudomonas phage Kremar</name>
    <dbReference type="NCBI Taxonomy" id="2928831"/>
    <lineage>
        <taxon>Viruses</taxon>
        <taxon>Duplodnaviria</taxon>
        <taxon>Heunggongvirae</taxon>
        <taxon>Uroviricota</taxon>
        <taxon>Caudoviricetes</taxon>
        <taxon>Vandenendeviridae</taxon>
        <taxon>Gorskivirinae</taxon>
        <taxon>Kremarvirus</taxon>
        <taxon>Kremarvirus kremar</taxon>
    </lineage>
</organism>
<evidence type="ECO:0000313" key="1">
    <source>
        <dbReference type="EMBL" id="UOL48548.1"/>
    </source>
</evidence>
<evidence type="ECO:0000313" key="2">
    <source>
        <dbReference type="Proteomes" id="UP000831298"/>
    </source>
</evidence>
<dbReference type="GeneID" id="80266183"/>
<dbReference type="EMBL" id="OM982620">
    <property type="protein sequence ID" value="UOL48548.1"/>
    <property type="molecule type" value="Genomic_DNA"/>
</dbReference>
<sequence>MHCDVCDHWNDEEEMHCEVCDAPLWGGEDHYDDDDNYGLYGDEEDHY</sequence>
<accession>A0AAE9GQT1</accession>
<reference evidence="1 2" key="1">
    <citation type="submission" date="2022-02" db="EMBL/GenBank/DDBJ databases">
        <authorList>
            <person name="Gylling M."/>
        </authorList>
    </citation>
    <scope>NUCLEOTIDE SEQUENCE [LARGE SCALE GENOMIC DNA]</scope>
</reference>
<proteinExistence type="predicted"/>
<dbReference type="KEGG" id="vg:80266183"/>
<name>A0AAE9GQT1_9CAUD</name>
<protein>
    <submittedName>
        <fullName evidence="1">Uncharacterized protein</fullName>
    </submittedName>
</protein>
<dbReference type="RefSeq" id="YP_010766504.1">
    <property type="nucleotide sequence ID" value="NC_073679.1"/>
</dbReference>
<dbReference type="Proteomes" id="UP000831298">
    <property type="component" value="Segment"/>
</dbReference>
<keyword evidence="2" id="KW-1185">Reference proteome</keyword>